<dbReference type="EMBL" id="CP047418">
    <property type="protein sequence ID" value="QLL77610.1"/>
    <property type="molecule type" value="Genomic_DNA"/>
</dbReference>
<keyword evidence="1" id="KW-1133">Transmembrane helix</keyword>
<feature type="transmembrane region" description="Helical" evidence="1">
    <location>
        <begin position="88"/>
        <end position="110"/>
    </location>
</feature>
<protein>
    <submittedName>
        <fullName evidence="2">Uncharacterized protein</fullName>
    </submittedName>
</protein>
<organism evidence="2 3">
    <name type="scientific">Ligilactobacillus saerimneri</name>
    <dbReference type="NCBI Taxonomy" id="228229"/>
    <lineage>
        <taxon>Bacteria</taxon>
        <taxon>Bacillati</taxon>
        <taxon>Bacillota</taxon>
        <taxon>Bacilli</taxon>
        <taxon>Lactobacillales</taxon>
        <taxon>Lactobacillaceae</taxon>
        <taxon>Ligilactobacillus</taxon>
    </lineage>
</organism>
<evidence type="ECO:0000313" key="2">
    <source>
        <dbReference type="EMBL" id="QLL77610.1"/>
    </source>
</evidence>
<proteinExistence type="predicted"/>
<dbReference type="Proteomes" id="UP000510886">
    <property type="component" value="Chromosome"/>
</dbReference>
<dbReference type="RefSeq" id="WP_180849428.1">
    <property type="nucleotide sequence ID" value="NZ_CP047418.1"/>
</dbReference>
<keyword evidence="1" id="KW-0812">Transmembrane</keyword>
<sequence length="114" mass="12825">MQEILLLKEEKRLLKTLIKSPTHKLDKAYADKTYGVFAVERLSDFGLIKLLADPSFSKEGAYGNKNVILLTSKGSSFFKTNWIKIKNFMVRSIIVPAVVSFITALITLGVKMLM</sequence>
<evidence type="ECO:0000256" key="1">
    <source>
        <dbReference type="SAM" id="Phobius"/>
    </source>
</evidence>
<gene>
    <name evidence="2" type="ORF">GTO87_02750</name>
</gene>
<dbReference type="AlphaFoldDB" id="A0A7H9EIS7"/>
<keyword evidence="1" id="KW-0472">Membrane</keyword>
<accession>A0A7H9EIS7</accession>
<reference evidence="2 3" key="1">
    <citation type="submission" date="2020-01" db="EMBL/GenBank/DDBJ databases">
        <title>Complete and circular genome sequences of six lactobacillus isolates from horses.</title>
        <authorList>
            <person name="Hassan H.M."/>
        </authorList>
    </citation>
    <scope>NUCLEOTIDE SEQUENCE [LARGE SCALE GENOMIC DNA]</scope>
    <source>
        <strain evidence="2 3">1A</strain>
    </source>
</reference>
<evidence type="ECO:0000313" key="3">
    <source>
        <dbReference type="Proteomes" id="UP000510886"/>
    </source>
</evidence>
<dbReference type="KEGG" id="lsw:GTO87_02750"/>
<name>A0A7H9EIS7_9LACO</name>